<dbReference type="InterPro" id="IPR020613">
    <property type="entry name" value="Thiolase_CS"/>
</dbReference>
<dbReference type="PIRSF" id="PIRSF000429">
    <property type="entry name" value="Ac-CoA_Ac_transf"/>
    <property type="match status" value="1"/>
</dbReference>
<dbReference type="GO" id="GO:0008289">
    <property type="term" value="F:lipid binding"/>
    <property type="evidence" value="ECO:0007669"/>
    <property type="project" value="UniProtKB-KW"/>
</dbReference>
<keyword evidence="4" id="KW-0445">Lipid transport</keyword>
<dbReference type="Gene3D" id="3.40.47.10">
    <property type="match status" value="1"/>
</dbReference>
<dbReference type="CDD" id="cd00829">
    <property type="entry name" value="SCP-x_thiolase"/>
    <property type="match status" value="1"/>
</dbReference>
<evidence type="ECO:0000313" key="10">
    <source>
        <dbReference type="Proteomes" id="UP000054851"/>
    </source>
</evidence>
<reference evidence="9" key="1">
    <citation type="submission" date="2016-01" db="EMBL/GenBank/DDBJ databases">
        <authorList>
            <person name="Peeters C."/>
        </authorList>
    </citation>
    <scope>NUCLEOTIDE SEQUENCE</scope>
    <source>
        <strain evidence="9">LMG 29322</strain>
    </source>
</reference>
<evidence type="ECO:0000256" key="6">
    <source>
        <dbReference type="ARBA" id="ARBA00032316"/>
    </source>
</evidence>
<organism evidence="9 10">
    <name type="scientific">Caballeronia hypogeia</name>
    <dbReference type="NCBI Taxonomy" id="1777140"/>
    <lineage>
        <taxon>Bacteria</taxon>
        <taxon>Pseudomonadati</taxon>
        <taxon>Pseudomonadota</taxon>
        <taxon>Betaproteobacteria</taxon>
        <taxon>Burkholderiales</taxon>
        <taxon>Burkholderiaceae</taxon>
        <taxon>Caballeronia</taxon>
    </lineage>
</organism>
<accession>A0A158CPR7</accession>
<gene>
    <name evidence="9" type="ORF">AWB79_05745</name>
</gene>
<dbReference type="Pfam" id="PF00108">
    <property type="entry name" value="Thiolase_N"/>
    <property type="match status" value="1"/>
</dbReference>
<comment type="caution">
    <text evidence="9">The sequence shown here is derived from an EMBL/GenBank/DDBJ whole genome shotgun (WGS) entry which is preliminary data.</text>
</comment>
<keyword evidence="2" id="KW-0813">Transport</keyword>
<evidence type="ECO:0000256" key="3">
    <source>
        <dbReference type="ARBA" id="ARBA00022679"/>
    </source>
</evidence>
<dbReference type="RefSeq" id="WP_061170826.1">
    <property type="nucleotide sequence ID" value="NZ_FCOA02000026.1"/>
</dbReference>
<evidence type="ECO:0000259" key="7">
    <source>
        <dbReference type="Pfam" id="PF00108"/>
    </source>
</evidence>
<dbReference type="SUPFAM" id="SSF53901">
    <property type="entry name" value="Thiolase-like"/>
    <property type="match status" value="2"/>
</dbReference>
<evidence type="ECO:0000256" key="4">
    <source>
        <dbReference type="ARBA" id="ARBA00023055"/>
    </source>
</evidence>
<dbReference type="Pfam" id="PF22691">
    <property type="entry name" value="Thiolase_C_1"/>
    <property type="match status" value="1"/>
</dbReference>
<dbReference type="InterPro" id="IPR016039">
    <property type="entry name" value="Thiolase-like"/>
</dbReference>
<dbReference type="OrthoDB" id="9785768at2"/>
<dbReference type="EC" id="2.3.1.176" evidence="1"/>
<dbReference type="PANTHER" id="PTHR42870">
    <property type="entry name" value="ACETYL-COA C-ACETYLTRANSFERASE"/>
    <property type="match status" value="1"/>
</dbReference>
<protein>
    <recommendedName>
        <fullName evidence="1">propanoyl-CoA C-acyltransferase</fullName>
        <ecNumber evidence="1">2.3.1.176</ecNumber>
    </recommendedName>
    <alternativeName>
        <fullName evidence="6">Propanoyl-CoA C-acyltransferase</fullName>
    </alternativeName>
</protein>
<dbReference type="EMBL" id="FCOA02000026">
    <property type="protein sequence ID" value="SAK84269.1"/>
    <property type="molecule type" value="Genomic_DNA"/>
</dbReference>
<proteinExistence type="predicted"/>
<dbReference type="Proteomes" id="UP000054851">
    <property type="component" value="Unassembled WGS sequence"/>
</dbReference>
<dbReference type="AlphaFoldDB" id="A0A158CPR7"/>
<dbReference type="PANTHER" id="PTHR42870:SF1">
    <property type="entry name" value="NON-SPECIFIC LIPID-TRANSFER PROTEIN-LIKE 2"/>
    <property type="match status" value="1"/>
</dbReference>
<evidence type="ECO:0000256" key="5">
    <source>
        <dbReference type="ARBA" id="ARBA00023121"/>
    </source>
</evidence>
<dbReference type="GO" id="GO:0006869">
    <property type="term" value="P:lipid transport"/>
    <property type="evidence" value="ECO:0007669"/>
    <property type="project" value="UniProtKB-KW"/>
</dbReference>
<dbReference type="STRING" id="1777140.AWB79_05745"/>
<evidence type="ECO:0000313" key="9">
    <source>
        <dbReference type="EMBL" id="SAK84269.1"/>
    </source>
</evidence>
<feature type="domain" description="Thiolase N-terminal" evidence="7">
    <location>
        <begin position="5"/>
        <end position="218"/>
    </location>
</feature>
<dbReference type="GO" id="GO:0003988">
    <property type="term" value="F:acetyl-CoA C-acyltransferase activity"/>
    <property type="evidence" value="ECO:0007669"/>
    <property type="project" value="UniProtKB-ARBA"/>
</dbReference>
<dbReference type="InterPro" id="IPR020616">
    <property type="entry name" value="Thiolase_N"/>
</dbReference>
<feature type="domain" description="Thiolase C-terminal" evidence="8">
    <location>
        <begin position="244"/>
        <end position="368"/>
    </location>
</feature>
<sequence>MKSSIYIAGVAMTPFGRYEGPMQDLAQRAVAGALADAEIAPEEIQAFYAANVFGGMVLGQVLLRDTGVTGPAIYNVENACASGASAVHLAIHALEAGRYDTVVVLGAEQLTSMGGGALPLQRNDYMTAMYARAGLTLPSVYAMRATRYLHEFGVTPETLAGVAVKNRRHGALNPYAQTKSETSVDEVMNSRMVFDPLTLLQCCPSSVDGAAALVLTTKKPQQRAKPVRVLASVVQSGRQETGLEDILAAEITARAAQLAYREAGVRPSDLSMVELHDAFTIAELIYYQALGLCPRGEAHELLRSGATALGGRVPVNPSGGLLAKGHPLGATGVAQMVEAVWQLEGRAGARQIEGASLALTQCTGGGIAGVDHAASAVHILGH</sequence>
<keyword evidence="5" id="KW-0446">Lipid-binding</keyword>
<dbReference type="InterPro" id="IPR055140">
    <property type="entry name" value="Thiolase_C_2"/>
</dbReference>
<evidence type="ECO:0000259" key="8">
    <source>
        <dbReference type="Pfam" id="PF22691"/>
    </source>
</evidence>
<evidence type="ECO:0000256" key="2">
    <source>
        <dbReference type="ARBA" id="ARBA00022448"/>
    </source>
</evidence>
<name>A0A158CPR7_9BURK</name>
<dbReference type="InterPro" id="IPR002155">
    <property type="entry name" value="Thiolase"/>
</dbReference>
<dbReference type="PROSITE" id="PS00737">
    <property type="entry name" value="THIOLASE_2"/>
    <property type="match status" value="1"/>
</dbReference>
<evidence type="ECO:0000256" key="1">
    <source>
        <dbReference type="ARBA" id="ARBA00012352"/>
    </source>
</evidence>
<keyword evidence="3" id="KW-0808">Transferase</keyword>
<keyword evidence="10" id="KW-1185">Reference proteome</keyword>